<reference evidence="2 3" key="1">
    <citation type="submission" date="2021-01" db="EMBL/GenBank/DDBJ databases">
        <title>Chromosome-level genome assembly of a human fungal pathogen reveals clustering of transcriptionally co-regulated genes.</title>
        <authorList>
            <person name="Voorhies M."/>
            <person name="Cohen S."/>
            <person name="Shea T.P."/>
            <person name="Petrus S."/>
            <person name="Munoz J.F."/>
            <person name="Poplawski S."/>
            <person name="Goldman W.E."/>
            <person name="Michael T."/>
            <person name="Cuomo C.A."/>
            <person name="Sil A."/>
            <person name="Beyhan S."/>
        </authorList>
    </citation>
    <scope>NUCLEOTIDE SEQUENCE [LARGE SCALE GENOMIC DNA]</scope>
    <source>
        <strain evidence="2 3">G184AR</strain>
    </source>
</reference>
<dbReference type="AlphaFoldDB" id="A0A8H7Z710"/>
<evidence type="ECO:0000313" key="2">
    <source>
        <dbReference type="EMBL" id="KAG5303951.1"/>
    </source>
</evidence>
<dbReference type="VEuPathDB" id="FungiDB:I7I52_02110"/>
<protein>
    <submittedName>
        <fullName evidence="2">Uncharacterized protein</fullName>
    </submittedName>
</protein>
<organism evidence="2 3">
    <name type="scientific">Ajellomyces capsulatus</name>
    <name type="common">Darling's disease fungus</name>
    <name type="synonym">Histoplasma capsulatum</name>
    <dbReference type="NCBI Taxonomy" id="5037"/>
    <lineage>
        <taxon>Eukaryota</taxon>
        <taxon>Fungi</taxon>
        <taxon>Dikarya</taxon>
        <taxon>Ascomycota</taxon>
        <taxon>Pezizomycotina</taxon>
        <taxon>Eurotiomycetes</taxon>
        <taxon>Eurotiomycetidae</taxon>
        <taxon>Onygenales</taxon>
        <taxon>Ajellomycetaceae</taxon>
        <taxon>Histoplasma</taxon>
    </lineage>
</organism>
<gene>
    <name evidence="2" type="ORF">I7I52_02110</name>
</gene>
<evidence type="ECO:0000256" key="1">
    <source>
        <dbReference type="SAM" id="MobiDB-lite"/>
    </source>
</evidence>
<sequence length="84" mass="9694">MQRGVLVPIVPGWMRRNRLPARRQMTSFDNQNVTTKDIHASHQKKRILLLSSQAARSKPFEKTEEKPPYPPVEHRGLPLSGILR</sequence>
<feature type="compositionally biased region" description="Basic and acidic residues" evidence="1">
    <location>
        <begin position="58"/>
        <end position="76"/>
    </location>
</feature>
<feature type="region of interest" description="Disordered" evidence="1">
    <location>
        <begin position="52"/>
        <end position="84"/>
    </location>
</feature>
<comment type="caution">
    <text evidence="2">The sequence shown here is derived from an EMBL/GenBank/DDBJ whole genome shotgun (WGS) entry which is preliminary data.</text>
</comment>
<dbReference type="Proteomes" id="UP000670092">
    <property type="component" value="Unassembled WGS sequence"/>
</dbReference>
<name>A0A8H7Z710_AJECA</name>
<dbReference type="EMBL" id="JAEVHI010000001">
    <property type="protein sequence ID" value="KAG5303951.1"/>
    <property type="molecule type" value="Genomic_DNA"/>
</dbReference>
<proteinExistence type="predicted"/>
<accession>A0A8H7Z710</accession>
<evidence type="ECO:0000313" key="3">
    <source>
        <dbReference type="Proteomes" id="UP000670092"/>
    </source>
</evidence>